<dbReference type="AlphaFoldDB" id="A0AAD6B095"/>
<evidence type="ECO:0000313" key="3">
    <source>
        <dbReference type="Proteomes" id="UP001219934"/>
    </source>
</evidence>
<sequence length="302" mass="31612">MPARTREARCLVFKGKRPAISTPAAQHSKRAKHPKGAELRELGSGFRSGMAARPYPLATDIEEKEEEEDEANFDVDVESLFPDTDEEGLSSGQPQAGPEAEGAESSTQLSHLTRALVERLLEPSVLTPWQRLTPPPPSLMRLGGRLPRGLSRNGRRAGSPPRGPAPGAHSGPRSSPQPGEEQLGAFSSHTIYGHGYRLKDHHCVSYLGEAGDFQGLPGTFLPGGKGHLEIVSASLGADGGNGPNCSIGPSLHAPSTEVPPQPETAPTDTAAGQGAGNPQAATGPPLVGTLEQSSQGEQTGFR</sequence>
<keyword evidence="3" id="KW-1185">Reference proteome</keyword>
<feature type="compositionally biased region" description="Low complexity" evidence="1">
    <location>
        <begin position="139"/>
        <end position="176"/>
    </location>
</feature>
<name>A0AAD6B095_9TELE</name>
<feature type="region of interest" description="Disordered" evidence="1">
    <location>
        <begin position="128"/>
        <end position="183"/>
    </location>
</feature>
<proteinExistence type="predicted"/>
<feature type="compositionally biased region" description="Low complexity" evidence="1">
    <location>
        <begin position="269"/>
        <end position="285"/>
    </location>
</feature>
<protein>
    <submittedName>
        <fullName evidence="2">Uncharacterized protein</fullName>
    </submittedName>
</protein>
<feature type="compositionally biased region" description="Polar residues" evidence="1">
    <location>
        <begin position="290"/>
        <end position="302"/>
    </location>
</feature>
<accession>A0AAD6B095</accession>
<comment type="caution">
    <text evidence="2">The sequence shown here is derived from an EMBL/GenBank/DDBJ whole genome shotgun (WGS) entry which is preliminary data.</text>
</comment>
<dbReference type="Proteomes" id="UP001219934">
    <property type="component" value="Unassembled WGS sequence"/>
</dbReference>
<reference evidence="2" key="1">
    <citation type="submission" date="2022-11" db="EMBL/GenBank/DDBJ databases">
        <title>Chromosome-level genome of Pogonophryne albipinna.</title>
        <authorList>
            <person name="Jo E."/>
        </authorList>
    </citation>
    <scope>NUCLEOTIDE SEQUENCE</scope>
    <source>
        <strain evidence="2">SGF0006</strain>
        <tissue evidence="2">Muscle</tissue>
    </source>
</reference>
<evidence type="ECO:0000256" key="1">
    <source>
        <dbReference type="SAM" id="MobiDB-lite"/>
    </source>
</evidence>
<feature type="region of interest" description="Disordered" evidence="1">
    <location>
        <begin position="241"/>
        <end position="302"/>
    </location>
</feature>
<organism evidence="2 3">
    <name type="scientific">Pogonophryne albipinna</name>
    <dbReference type="NCBI Taxonomy" id="1090488"/>
    <lineage>
        <taxon>Eukaryota</taxon>
        <taxon>Metazoa</taxon>
        <taxon>Chordata</taxon>
        <taxon>Craniata</taxon>
        <taxon>Vertebrata</taxon>
        <taxon>Euteleostomi</taxon>
        <taxon>Actinopterygii</taxon>
        <taxon>Neopterygii</taxon>
        <taxon>Teleostei</taxon>
        <taxon>Neoteleostei</taxon>
        <taxon>Acanthomorphata</taxon>
        <taxon>Eupercaria</taxon>
        <taxon>Perciformes</taxon>
        <taxon>Notothenioidei</taxon>
        <taxon>Pogonophryne</taxon>
    </lineage>
</organism>
<feature type="region of interest" description="Disordered" evidence="1">
    <location>
        <begin position="1"/>
        <end position="109"/>
    </location>
</feature>
<dbReference type="EMBL" id="JAPTMU010000012">
    <property type="protein sequence ID" value="KAJ4934347.1"/>
    <property type="molecule type" value="Genomic_DNA"/>
</dbReference>
<feature type="compositionally biased region" description="Acidic residues" evidence="1">
    <location>
        <begin position="60"/>
        <end position="88"/>
    </location>
</feature>
<evidence type="ECO:0000313" key="2">
    <source>
        <dbReference type="EMBL" id="KAJ4934347.1"/>
    </source>
</evidence>
<gene>
    <name evidence="2" type="ORF">JOQ06_007145</name>
</gene>